<reference evidence="1" key="1">
    <citation type="journal article" date="2022" name="Cell">
        <title>Design, construction, and in vivo augmentation of a complex gut microbiome.</title>
        <authorList>
            <person name="Cheng A.G."/>
            <person name="Ho P.Y."/>
            <person name="Aranda-Diaz A."/>
            <person name="Jain S."/>
            <person name="Yu F.B."/>
            <person name="Meng X."/>
            <person name="Wang M."/>
            <person name="Iakiviak M."/>
            <person name="Nagashima K."/>
            <person name="Zhao A."/>
            <person name="Murugkar P."/>
            <person name="Patil A."/>
            <person name="Atabakhsh K."/>
            <person name="Weakley A."/>
            <person name="Yan J."/>
            <person name="Brumbaugh A.R."/>
            <person name="Higginbottom S."/>
            <person name="Dimas A."/>
            <person name="Shiver A.L."/>
            <person name="Deutschbauer A."/>
            <person name="Neff N."/>
            <person name="Sonnenburg J.L."/>
            <person name="Huang K.C."/>
            <person name="Fischbach M.A."/>
        </authorList>
    </citation>
    <scope>NUCLEOTIDE SEQUENCE</scope>
    <source>
        <strain evidence="1">AP11</strain>
    </source>
</reference>
<dbReference type="PROSITE" id="PS51257">
    <property type="entry name" value="PROKAR_LIPOPROTEIN"/>
    <property type="match status" value="1"/>
</dbReference>
<dbReference type="Proteomes" id="UP001059295">
    <property type="component" value="Chromosome"/>
</dbReference>
<evidence type="ECO:0000313" key="2">
    <source>
        <dbReference type="Proteomes" id="UP001059295"/>
    </source>
</evidence>
<gene>
    <name evidence="1" type="ORF">NQ491_10610</name>
</gene>
<proteinExistence type="predicted"/>
<accession>A0ABY5UYR5</accession>
<protein>
    <recommendedName>
        <fullName evidence="3">DUF4843 domain-containing protein</fullName>
    </recommendedName>
</protein>
<evidence type="ECO:0000313" key="1">
    <source>
        <dbReference type="EMBL" id="UWN57081.1"/>
    </source>
</evidence>
<dbReference type="RefSeq" id="WP_019245572.1">
    <property type="nucleotide sequence ID" value="NZ_CAPH01000009.1"/>
</dbReference>
<dbReference type="GeneID" id="82892190"/>
<keyword evidence="2" id="KW-1185">Reference proteome</keyword>
<evidence type="ECO:0008006" key="3">
    <source>
        <dbReference type="Google" id="ProtNLM"/>
    </source>
</evidence>
<sequence length="215" mass="24993">MKKIVWLAIPIAWSLLSCSKDEPQNDGRLEVKLYAYMLDEAGRNAKKTSAHFYFFDASDGQQFVEERIDIPSGTEEDYRNANLTVLRMLLRDNEFPLTDGTSVVPLVVDRNEAVEGNKYVLVMPDYRHPDTWDPYRSHHSIRVEPGKYYVVALFGDYHDRWPCQQKYTGKYLTVAAADTLSRILTVDFPNDPTYKGYFDWQGEIREPADSLRFEF</sequence>
<dbReference type="EMBL" id="CP102294">
    <property type="protein sequence ID" value="UWN57081.1"/>
    <property type="molecule type" value="Genomic_DNA"/>
</dbReference>
<organism evidence="1 2">
    <name type="scientific">Alistipes ihumii AP11</name>
    <dbReference type="NCBI Taxonomy" id="1211813"/>
    <lineage>
        <taxon>Bacteria</taxon>
        <taxon>Pseudomonadati</taxon>
        <taxon>Bacteroidota</taxon>
        <taxon>Bacteroidia</taxon>
        <taxon>Bacteroidales</taxon>
        <taxon>Rikenellaceae</taxon>
        <taxon>Alistipes</taxon>
    </lineage>
</organism>
<name>A0ABY5UYR5_9BACT</name>